<keyword evidence="2" id="KW-1185">Reference proteome</keyword>
<gene>
    <name evidence="1" type="ORF">MUN80_08465</name>
</gene>
<protein>
    <submittedName>
        <fullName evidence="1">Uncharacterized protein</fullName>
    </submittedName>
</protein>
<organism evidence="1 2">
    <name type="scientific">Hymenobacter cellulosivorans</name>
    <dbReference type="NCBI Taxonomy" id="2932249"/>
    <lineage>
        <taxon>Bacteria</taxon>
        <taxon>Pseudomonadati</taxon>
        <taxon>Bacteroidota</taxon>
        <taxon>Cytophagia</taxon>
        <taxon>Cytophagales</taxon>
        <taxon>Hymenobacteraceae</taxon>
        <taxon>Hymenobacter</taxon>
    </lineage>
</organism>
<reference evidence="1 2" key="1">
    <citation type="submission" date="2022-04" db="EMBL/GenBank/DDBJ databases">
        <title>Hymenobacter sp. isolated from the air.</title>
        <authorList>
            <person name="Won M."/>
            <person name="Lee C.-M."/>
            <person name="Woen H.-Y."/>
            <person name="Kwon S.-W."/>
        </authorList>
    </citation>
    <scope>NUCLEOTIDE SEQUENCE [LARGE SCALE GENOMIC DNA]</scope>
    <source>
        <strain evidence="2">5116 S-27</strain>
    </source>
</reference>
<evidence type="ECO:0000313" key="2">
    <source>
        <dbReference type="Proteomes" id="UP000831785"/>
    </source>
</evidence>
<dbReference type="Proteomes" id="UP000831785">
    <property type="component" value="Chromosome"/>
</dbReference>
<name>A0ABY4FFP8_9BACT</name>
<sequence length="166" mass="19342">MHSVKSKFHDIELIHYGCVEPNNGRMLWEVDLKINGELVTKKYFGGWNYTDMAEKYEPDSPDGRFFFIPEEGGGFVLDTLHNFQPIGISCQGPSAATFRGNVYSEKYLFLVHTREVILFDLTTLTQRRLAFPELSIRWIRPLDATRFELLYRDSDTRQETTRLVVL</sequence>
<evidence type="ECO:0000313" key="1">
    <source>
        <dbReference type="EMBL" id="UOQ54779.1"/>
    </source>
</evidence>
<proteinExistence type="predicted"/>
<accession>A0ABY4FFP8</accession>
<dbReference type="EMBL" id="CP095049">
    <property type="protein sequence ID" value="UOQ54779.1"/>
    <property type="molecule type" value="Genomic_DNA"/>
</dbReference>
<dbReference type="RefSeq" id="WP_244722264.1">
    <property type="nucleotide sequence ID" value="NZ_CP095049.1"/>
</dbReference>